<dbReference type="Proteomes" id="UP000001219">
    <property type="component" value="Chromosome"/>
</dbReference>
<protein>
    <submittedName>
        <fullName evidence="2">Uncharacterized protein</fullName>
    </submittedName>
</protein>
<dbReference type="KEGG" id="gbr:Gbro_1729"/>
<sequence length="285" mass="31858">MVTPSGLLPVRRHDRRVSTGSIIGLVLFCLFIAAIGAMWMVGRRKEVAERTAYATDRGWTFQSYDAALTWFSDGPPFGRGEKRKCHDAFRGVINDHDFVALEYEYEITDPEEWERGGRRHHMVVAIPAPSDGNALQVQEETLVGRALEYIGVTDIQFHDPEFDKRFRITTNNPEFATAALTEPTRRGMLGDPWLGVWSMRIEPGQMLLWRKGEINLDDIEPAVARLIDTRCAIPESAWRSQPPALGIGSIRTVFGSDSPLGESVFGAVSGVKNRGRSVIGRRFGV</sequence>
<name>D0L7X8_GORB4</name>
<dbReference type="HOGENOM" id="CLU_083836_0_0_11"/>
<organism evidence="2 3">
    <name type="scientific">Gordonia bronchialis (strain ATCC 25592 / DSM 43247 / BCRC 13721 / JCM 3198 / KCTC 3076 / NBRC 16047 / NCTC 10667)</name>
    <name type="common">Rhodococcus bronchialis</name>
    <dbReference type="NCBI Taxonomy" id="526226"/>
    <lineage>
        <taxon>Bacteria</taxon>
        <taxon>Bacillati</taxon>
        <taxon>Actinomycetota</taxon>
        <taxon>Actinomycetes</taxon>
        <taxon>Mycobacteriales</taxon>
        <taxon>Gordoniaceae</taxon>
        <taxon>Gordonia</taxon>
    </lineage>
</organism>
<evidence type="ECO:0000313" key="2">
    <source>
        <dbReference type="EMBL" id="ACY20991.1"/>
    </source>
</evidence>
<keyword evidence="1" id="KW-1133">Transmembrane helix</keyword>
<evidence type="ECO:0000313" key="3">
    <source>
        <dbReference type="Proteomes" id="UP000001219"/>
    </source>
</evidence>
<gene>
    <name evidence="2" type="ordered locus">Gbro_1729</name>
</gene>
<accession>D0L7X8</accession>
<reference evidence="2 3" key="2">
    <citation type="journal article" date="2010" name="Stand. Genomic Sci.">
        <title>Complete genome sequence of Gordonia bronchialis type strain (3410).</title>
        <authorList>
            <person name="Ivanova N."/>
            <person name="Sikorski J."/>
            <person name="Jando M."/>
            <person name="Lapidus A."/>
            <person name="Nolan M."/>
            <person name="Lucas S."/>
            <person name="Del Rio T.G."/>
            <person name="Tice H."/>
            <person name="Copeland A."/>
            <person name="Cheng J.F."/>
            <person name="Chen F."/>
            <person name="Bruce D."/>
            <person name="Goodwin L."/>
            <person name="Pitluck S."/>
            <person name="Mavromatis K."/>
            <person name="Ovchinnikova G."/>
            <person name="Pati A."/>
            <person name="Chen A."/>
            <person name="Palaniappan K."/>
            <person name="Land M."/>
            <person name="Hauser L."/>
            <person name="Chang Y.J."/>
            <person name="Jeffries C.D."/>
            <person name="Chain P."/>
            <person name="Saunders E."/>
            <person name="Han C."/>
            <person name="Detter J.C."/>
            <person name="Brettin T."/>
            <person name="Rohde M."/>
            <person name="Goker M."/>
            <person name="Bristow J."/>
            <person name="Eisen J.A."/>
            <person name="Markowitz V."/>
            <person name="Hugenholtz P."/>
            <person name="Klenk H.P."/>
            <person name="Kyrpides N.C."/>
        </authorList>
    </citation>
    <scope>NUCLEOTIDE SEQUENCE [LARGE SCALE GENOMIC DNA]</scope>
    <source>
        <strain evidence="3">ATCC 25592 / DSM 43247 / BCRC 13721 / JCM 3198 / KCTC 3076 / NBRC 16047 / NCTC 10667</strain>
    </source>
</reference>
<keyword evidence="3" id="KW-1185">Reference proteome</keyword>
<keyword evidence="1" id="KW-0472">Membrane</keyword>
<evidence type="ECO:0000256" key="1">
    <source>
        <dbReference type="SAM" id="Phobius"/>
    </source>
</evidence>
<proteinExistence type="predicted"/>
<reference evidence="3" key="1">
    <citation type="submission" date="2009-10" db="EMBL/GenBank/DDBJ databases">
        <title>The complete chromosome of Gordonia bronchialis DSM 43247.</title>
        <authorList>
            <consortium name="US DOE Joint Genome Institute (JGI-PGF)"/>
            <person name="Lucas S."/>
            <person name="Copeland A."/>
            <person name="Lapidus A."/>
            <person name="Glavina del Rio T."/>
            <person name="Dalin E."/>
            <person name="Tice H."/>
            <person name="Bruce D."/>
            <person name="Goodwin L."/>
            <person name="Pitluck S."/>
            <person name="Kyrpides N."/>
            <person name="Mavromatis K."/>
            <person name="Ivanova N."/>
            <person name="Ovchinnikova G."/>
            <person name="Saunders E."/>
            <person name="Brettin T."/>
            <person name="Detter J.C."/>
            <person name="Han C."/>
            <person name="Larimer F."/>
            <person name="Land M."/>
            <person name="Hauser L."/>
            <person name="Markowitz V."/>
            <person name="Cheng J.-F."/>
            <person name="Hugenholtz P."/>
            <person name="Woyke T."/>
            <person name="Wu D."/>
            <person name="Jando M."/>
            <person name="Schneider S."/>
            <person name="Goeker M."/>
            <person name="Klenk H.-P."/>
            <person name="Eisen J.A."/>
        </authorList>
    </citation>
    <scope>NUCLEOTIDE SEQUENCE [LARGE SCALE GENOMIC DNA]</scope>
    <source>
        <strain evidence="3">ATCC 25592 / DSM 43247 / BCRC 13721 / JCM 3198 / KCTC 3076 / NBRC 16047 / NCTC 10667</strain>
    </source>
</reference>
<dbReference type="STRING" id="526226.Gbro_1729"/>
<dbReference type="EMBL" id="CP001802">
    <property type="protein sequence ID" value="ACY20991.1"/>
    <property type="molecule type" value="Genomic_DNA"/>
</dbReference>
<feature type="transmembrane region" description="Helical" evidence="1">
    <location>
        <begin position="20"/>
        <end position="41"/>
    </location>
</feature>
<keyword evidence="1" id="KW-0812">Transmembrane</keyword>
<dbReference type="AlphaFoldDB" id="D0L7X8"/>